<evidence type="ECO:0000313" key="3">
    <source>
        <dbReference type="Proteomes" id="UP000263517"/>
    </source>
</evidence>
<feature type="domain" description="ABC-type transport auxiliary lipoprotein component" evidence="1">
    <location>
        <begin position="48"/>
        <end position="202"/>
    </location>
</feature>
<proteinExistence type="predicted"/>
<reference evidence="2 3" key="1">
    <citation type="journal article" date="2018" name="Nat. Biotechnol.">
        <title>A standardized bacterial taxonomy based on genome phylogeny substantially revises the tree of life.</title>
        <authorList>
            <person name="Parks D.H."/>
            <person name="Chuvochina M."/>
            <person name="Waite D.W."/>
            <person name="Rinke C."/>
            <person name="Skarshewski A."/>
            <person name="Chaumeil P.A."/>
            <person name="Hugenholtz P."/>
        </authorList>
    </citation>
    <scope>NUCLEOTIDE SEQUENCE [LARGE SCALE GENOMIC DNA]</scope>
    <source>
        <strain evidence="2">UBA11978</strain>
    </source>
</reference>
<dbReference type="Gene3D" id="3.40.50.10610">
    <property type="entry name" value="ABC-type transport auxiliary lipoprotein component"/>
    <property type="match status" value="1"/>
</dbReference>
<dbReference type="Proteomes" id="UP000263517">
    <property type="component" value="Unassembled WGS sequence"/>
</dbReference>
<dbReference type="InterPro" id="IPR005586">
    <property type="entry name" value="ABC_trans_aux"/>
</dbReference>
<evidence type="ECO:0000259" key="1">
    <source>
        <dbReference type="Pfam" id="PF03886"/>
    </source>
</evidence>
<dbReference type="EMBL" id="DNAN01000558">
    <property type="protein sequence ID" value="HAW77195.1"/>
    <property type="molecule type" value="Genomic_DNA"/>
</dbReference>
<gene>
    <name evidence="2" type="ORF">DCW74_15835</name>
</gene>
<dbReference type="AlphaFoldDB" id="A0A350P7C8"/>
<comment type="caution">
    <text evidence="2">The sequence shown here is derived from an EMBL/GenBank/DDBJ whole genome shotgun (WGS) entry which is preliminary data.</text>
</comment>
<dbReference type="SUPFAM" id="SSF159594">
    <property type="entry name" value="XCC0632-like"/>
    <property type="match status" value="1"/>
</dbReference>
<organism evidence="2 3">
    <name type="scientific">Alteromonas australica</name>
    <dbReference type="NCBI Taxonomy" id="589873"/>
    <lineage>
        <taxon>Bacteria</taxon>
        <taxon>Pseudomonadati</taxon>
        <taxon>Pseudomonadota</taxon>
        <taxon>Gammaproteobacteria</taxon>
        <taxon>Alteromonadales</taxon>
        <taxon>Alteromonadaceae</taxon>
        <taxon>Alteromonas/Salinimonas group</taxon>
        <taxon>Alteromonas</taxon>
    </lineage>
</organism>
<evidence type="ECO:0000313" key="2">
    <source>
        <dbReference type="EMBL" id="HAW77195.1"/>
    </source>
</evidence>
<dbReference type="Pfam" id="PF03886">
    <property type="entry name" value="ABC_trans_aux"/>
    <property type="match status" value="1"/>
</dbReference>
<name>A0A350P7C8_9ALTE</name>
<sequence length="208" mass="23002">MSINMTSKHINSVFIANTRSTAFRLLGLAFVSLFFVGCSSSSQPLSYYLLHDTSTTPPATTSTPSVAILNKIVLPDYLKQRGLVVQTSETGIHIASEHFWAEPVEEGLTKSLRDALRHQNVDLITHAMGAEDVNGYITLRIDDFIATYNGDIILRGEFFIKFIDETNVSDHFYITLPLSSDGFEASVKTMRHAIGQLAVEIAANMDRS</sequence>
<accession>A0A350P7C8</accession>
<protein>
    <recommendedName>
        <fullName evidence="1">ABC-type transport auxiliary lipoprotein component domain-containing protein</fullName>
    </recommendedName>
</protein>